<gene>
    <name evidence="2" type="ORF">L1F31_16930</name>
</gene>
<dbReference type="PROSITE" id="PS00622">
    <property type="entry name" value="HTH_LUXR_1"/>
    <property type="match status" value="1"/>
</dbReference>
<proteinExistence type="predicted"/>
<dbReference type="EMBL" id="CP093443">
    <property type="protein sequence ID" value="UVI35777.1"/>
    <property type="molecule type" value="Genomic_DNA"/>
</dbReference>
<evidence type="ECO:0000313" key="2">
    <source>
        <dbReference type="EMBL" id="UVI35777.1"/>
    </source>
</evidence>
<dbReference type="InterPro" id="IPR000792">
    <property type="entry name" value="Tscrpt_reg_LuxR_C"/>
</dbReference>
<protein>
    <submittedName>
        <fullName evidence="2">LuxR C-terminal-related transcriptional regulator</fullName>
    </submittedName>
</protein>
<dbReference type="SMART" id="SM00421">
    <property type="entry name" value="HTH_LUXR"/>
    <property type="match status" value="1"/>
</dbReference>
<dbReference type="Pfam" id="PF00196">
    <property type="entry name" value="GerE"/>
    <property type="match status" value="1"/>
</dbReference>
<name>A0ABY5SMI9_9MICO</name>
<dbReference type="SUPFAM" id="SSF46894">
    <property type="entry name" value="C-terminal effector domain of the bipartite response regulators"/>
    <property type="match status" value="1"/>
</dbReference>
<organism evidence="2 3">
    <name type="scientific">Brevibacterium spongiae</name>
    <dbReference type="NCBI Taxonomy" id="2909672"/>
    <lineage>
        <taxon>Bacteria</taxon>
        <taxon>Bacillati</taxon>
        <taxon>Actinomycetota</taxon>
        <taxon>Actinomycetes</taxon>
        <taxon>Micrococcales</taxon>
        <taxon>Brevibacteriaceae</taxon>
        <taxon>Brevibacterium</taxon>
    </lineage>
</organism>
<dbReference type="Proteomes" id="UP001064879">
    <property type="component" value="Chromosome"/>
</dbReference>
<dbReference type="Gene3D" id="1.10.10.10">
    <property type="entry name" value="Winged helix-like DNA-binding domain superfamily/Winged helix DNA-binding domain"/>
    <property type="match status" value="1"/>
</dbReference>
<reference evidence="2" key="1">
    <citation type="submission" date="2022-03" db="EMBL/GenBank/DDBJ databases">
        <title>Brevibacterium spongiae sp. nov., isolated from marine sponge.</title>
        <authorList>
            <person name="Li Z."/>
            <person name="Zhang M."/>
        </authorList>
    </citation>
    <scope>NUCLEOTIDE SEQUENCE</scope>
    <source>
        <strain evidence="2">WHS-Z9</strain>
    </source>
</reference>
<feature type="domain" description="HTH luxR-type" evidence="1">
    <location>
        <begin position="677"/>
        <end position="742"/>
    </location>
</feature>
<dbReference type="RefSeq" id="WP_265418394.1">
    <property type="nucleotide sequence ID" value="NZ_CP093443.1"/>
</dbReference>
<dbReference type="PROSITE" id="PS50043">
    <property type="entry name" value="HTH_LUXR_2"/>
    <property type="match status" value="1"/>
</dbReference>
<dbReference type="InterPro" id="IPR016032">
    <property type="entry name" value="Sig_transdc_resp-reg_C-effctor"/>
</dbReference>
<accession>A0ABY5SMI9</accession>
<evidence type="ECO:0000313" key="3">
    <source>
        <dbReference type="Proteomes" id="UP001064879"/>
    </source>
</evidence>
<evidence type="ECO:0000259" key="1">
    <source>
        <dbReference type="PROSITE" id="PS50043"/>
    </source>
</evidence>
<sequence>MIDQAARRLTAAQLQDQFDLAEDEAAALQSASGGWVSFARAAVDAVESSGRALSELVSSAALADFVVAHSDEFSLSLSPADQRALGVLSLLEGFDDDMAAVALEVAFEQWPEHLRADVPTVLLRLQISGAVTSGAAGTPWHVPVLVAAWARRALAESTPNGESATAESALAESLTAQVELVGTPDSLLLDNALVLARRTRRWRLLDRIFLTCGYPLFYLFPRSGIATFARLPASALRAVPELEEITTVATMVQETLLSFGPGEGSPDSARICVARLTAPGASHTKYAVQPDQGDSEDESPPIEEIGTSMRFHTVMNEMARLGGAGEHRTAAESGASWIAGGVARRSHRVVRLQASIHSVLAEEPGRALALLRSIEDEVKAEAAPGDFLPPAVIAWSALASYLAGDQERADAELAEFALFDDPPFVQEQTFRPAALVVQAYRSLDALNLADVDAVVRRMRDYPDMGELWYHVPIIERKLFQLTATTRSALLRSEESIEVHAHRAAATDRRIESLAASRIGMLISLGQLHRAETLLESITGPYGIGQVLQARGELAAGRNGAAVRIAEAQYYENHICTRDRAELTGIKAAALLRLGDREEALNSFAELLELSVLVGSLLPVVQMPIIERRELLRASADRLVWQKIARIASPVSGGDLSSGGAPESLITRLGELGAAVVGVVDFPTLGHREMVLLESLERGASVADIARDLMLVQGTVKNNLSSLYRKLGVNSRDAAVARARSLGYLDAGGA</sequence>
<keyword evidence="3" id="KW-1185">Reference proteome</keyword>
<dbReference type="InterPro" id="IPR036388">
    <property type="entry name" value="WH-like_DNA-bd_sf"/>
</dbReference>